<protein>
    <submittedName>
        <fullName evidence="1">Uncharacterized protein</fullName>
    </submittedName>
</protein>
<sequence length="25" mass="2816">MDILKHITDKLQSNITEANFEGANI</sequence>
<proteinExistence type="predicted"/>
<dbReference type="EMBL" id="LAZR01060939">
    <property type="protein sequence ID" value="KKK64623.1"/>
    <property type="molecule type" value="Genomic_DNA"/>
</dbReference>
<comment type="caution">
    <text evidence="1">The sequence shown here is derived from an EMBL/GenBank/DDBJ whole genome shotgun (WGS) entry which is preliminary data.</text>
</comment>
<evidence type="ECO:0000313" key="1">
    <source>
        <dbReference type="EMBL" id="KKK64623.1"/>
    </source>
</evidence>
<accession>A0A0F8X738</accession>
<feature type="non-terminal residue" evidence="1">
    <location>
        <position position="25"/>
    </location>
</feature>
<organism evidence="1">
    <name type="scientific">marine sediment metagenome</name>
    <dbReference type="NCBI Taxonomy" id="412755"/>
    <lineage>
        <taxon>unclassified sequences</taxon>
        <taxon>metagenomes</taxon>
        <taxon>ecological metagenomes</taxon>
    </lineage>
</organism>
<reference evidence="1" key="1">
    <citation type="journal article" date="2015" name="Nature">
        <title>Complex archaea that bridge the gap between prokaryotes and eukaryotes.</title>
        <authorList>
            <person name="Spang A."/>
            <person name="Saw J.H."/>
            <person name="Jorgensen S.L."/>
            <person name="Zaremba-Niedzwiedzka K."/>
            <person name="Martijn J."/>
            <person name="Lind A.E."/>
            <person name="van Eijk R."/>
            <person name="Schleper C."/>
            <person name="Guy L."/>
            <person name="Ettema T.J."/>
        </authorList>
    </citation>
    <scope>NUCLEOTIDE SEQUENCE</scope>
</reference>
<name>A0A0F8X738_9ZZZZ</name>
<dbReference type="AlphaFoldDB" id="A0A0F8X738"/>
<gene>
    <name evidence="1" type="ORF">LCGC14_2982310</name>
</gene>